<dbReference type="KEGG" id="tin:Tint_1306"/>
<evidence type="ECO:0000256" key="1">
    <source>
        <dbReference type="SAM" id="Phobius"/>
    </source>
</evidence>
<gene>
    <name evidence="2" type="ordered locus">Tint_1306</name>
</gene>
<dbReference type="GO" id="GO:0009390">
    <property type="term" value="C:dimethyl sulfoxide reductase complex"/>
    <property type="evidence" value="ECO:0007669"/>
    <property type="project" value="TreeGrafter"/>
</dbReference>
<dbReference type="GO" id="GO:0019645">
    <property type="term" value="P:anaerobic electron transport chain"/>
    <property type="evidence" value="ECO:0007669"/>
    <property type="project" value="InterPro"/>
</dbReference>
<organism evidence="2">
    <name type="scientific">Thiomonas intermedia (strain K12)</name>
    <name type="common">Thiobacillus intermedius</name>
    <dbReference type="NCBI Taxonomy" id="75379"/>
    <lineage>
        <taxon>Bacteria</taxon>
        <taxon>Pseudomonadati</taxon>
        <taxon>Pseudomonadota</taxon>
        <taxon>Betaproteobacteria</taxon>
        <taxon>Burkholderiales</taxon>
        <taxon>Thiomonas</taxon>
    </lineage>
</organism>
<dbReference type="eggNOG" id="COG3302">
    <property type="taxonomic scope" value="Bacteria"/>
</dbReference>
<feature type="transmembrane region" description="Helical" evidence="1">
    <location>
        <begin position="38"/>
        <end position="65"/>
    </location>
</feature>
<feature type="transmembrane region" description="Helical" evidence="1">
    <location>
        <begin position="273"/>
        <end position="289"/>
    </location>
</feature>
<feature type="transmembrane region" description="Helical" evidence="1">
    <location>
        <begin position="147"/>
        <end position="168"/>
    </location>
</feature>
<reference evidence="2" key="1">
    <citation type="submission" date="2010-04" db="EMBL/GenBank/DDBJ databases">
        <title>Complete sequence of Thiomonas intermedia K12.</title>
        <authorList>
            <consortium name="US DOE Joint Genome Institute"/>
            <person name="Lucas S."/>
            <person name="Copeland A."/>
            <person name="Lapidus A."/>
            <person name="Cheng J.-F."/>
            <person name="Bruce D."/>
            <person name="Goodwin L."/>
            <person name="Pitluck S."/>
            <person name="Davenport K."/>
            <person name="Detter J.C."/>
            <person name="Han C."/>
            <person name="Tapia R."/>
            <person name="Land M."/>
            <person name="Hauser L."/>
            <person name="Kyrpides N."/>
            <person name="Ovchinnikova G."/>
            <person name="Kerfeld C.A."/>
            <person name="Cannon G.C."/>
            <person name="Heinhorst S."/>
            <person name="Woyke T."/>
        </authorList>
    </citation>
    <scope>NUCLEOTIDE SEQUENCE [LARGE SCALE GENOMIC DNA]</scope>
    <source>
        <strain evidence="2">K12</strain>
    </source>
</reference>
<keyword evidence="1" id="KW-0472">Membrane</keyword>
<evidence type="ECO:0000313" key="2">
    <source>
        <dbReference type="EMBL" id="ADG30694.1"/>
    </source>
</evidence>
<dbReference type="STRING" id="75379.Tint_1306"/>
<dbReference type="GO" id="GO:0005886">
    <property type="term" value="C:plasma membrane"/>
    <property type="evidence" value="ECO:0007669"/>
    <property type="project" value="TreeGrafter"/>
</dbReference>
<name>D5X0P8_THIK1</name>
<dbReference type="EMBL" id="CP002021">
    <property type="protein sequence ID" value="ADG30694.1"/>
    <property type="molecule type" value="Genomic_DNA"/>
</dbReference>
<proteinExistence type="predicted"/>
<dbReference type="AlphaFoldDB" id="D5X0P8"/>
<dbReference type="PANTHER" id="PTHR38095:SF1">
    <property type="entry name" value="ANAEROBIC DIMETHYL SULFOXIDE REDUCTASE CHAIN YNFH"/>
    <property type="match status" value="1"/>
</dbReference>
<feature type="transmembrane region" description="Helical" evidence="1">
    <location>
        <begin position="174"/>
        <end position="195"/>
    </location>
</feature>
<protein>
    <submittedName>
        <fullName evidence="2">DMSO reductase anchor subunit (DmsC)</fullName>
    </submittedName>
</protein>
<feature type="transmembrane region" description="Helical" evidence="1">
    <location>
        <begin position="112"/>
        <end position="135"/>
    </location>
</feature>
<dbReference type="BioCyc" id="TINT75379:TINT_RS06530-MONOMER"/>
<dbReference type="HOGENOM" id="CLU_077429_0_0_4"/>
<dbReference type="PROSITE" id="PS51257">
    <property type="entry name" value="PROKAR_LIPOPROTEIN"/>
    <property type="match status" value="1"/>
</dbReference>
<keyword evidence="1" id="KW-0812">Transmembrane</keyword>
<sequence length="310" mass="33166">MRPAFSVLLLTTLVGCAQGLGVVVALPALVGAAQSASWLAFCSLSLWIILGLGVIGLAASFGHLGRPERAWRAAAMWRTSWLSREVIALPTFLGLTALSLLGIQTLHDWPGLLAAVLIVGALALWVCTAMIYAGVRFLREWATPLTVLNFVLMGLASGCLLASVLALWRLAPQAAIYARAAAALLGVALVGRLAALLRVRGLTPAGSMQSAIGVGSAVIRQTSKGFTAGAFNTREFFHGRSALWVAGARWSFVVFGFVLPILLLLLTPQPLRWVGWPLALASNLLGMLAERWDFFAQVRHPQNRYYQAAL</sequence>
<feature type="transmembrane region" description="Helical" evidence="1">
    <location>
        <begin position="242"/>
        <end position="267"/>
    </location>
</feature>
<dbReference type="Pfam" id="PF04976">
    <property type="entry name" value="DmsC"/>
    <property type="match status" value="1"/>
</dbReference>
<dbReference type="GO" id="GO:0009389">
    <property type="term" value="F:dimethyl sulfoxide reductase activity"/>
    <property type="evidence" value="ECO:0007669"/>
    <property type="project" value="TreeGrafter"/>
</dbReference>
<feature type="transmembrane region" description="Helical" evidence="1">
    <location>
        <begin position="86"/>
        <end position="106"/>
    </location>
</feature>
<dbReference type="PANTHER" id="PTHR38095">
    <property type="entry name" value="ANAEROBIC DIMETHYL SULFOXIDE REDUCTASE CHAIN YNFH"/>
    <property type="match status" value="1"/>
</dbReference>
<dbReference type="InterPro" id="IPR007059">
    <property type="entry name" value="DmsC"/>
</dbReference>
<keyword evidence="1" id="KW-1133">Transmembrane helix</keyword>
<accession>D5X0P8</accession>